<dbReference type="AlphaFoldDB" id="A0A9N9S6H8"/>
<keyword evidence="1" id="KW-0732">Signal</keyword>
<feature type="signal peptide" evidence="1">
    <location>
        <begin position="1"/>
        <end position="18"/>
    </location>
</feature>
<dbReference type="Pfam" id="PF00059">
    <property type="entry name" value="Lectin_C"/>
    <property type="match status" value="1"/>
</dbReference>
<dbReference type="OrthoDB" id="10432877at2759"/>
<dbReference type="CDD" id="cd00037">
    <property type="entry name" value="CLECT"/>
    <property type="match status" value="1"/>
</dbReference>
<reference evidence="3" key="1">
    <citation type="submission" date="2022-01" db="EMBL/GenBank/DDBJ databases">
        <authorList>
            <person name="King R."/>
        </authorList>
    </citation>
    <scope>NUCLEOTIDE SEQUENCE</scope>
</reference>
<protein>
    <recommendedName>
        <fullName evidence="2">C-type lectin domain-containing protein</fullName>
    </recommendedName>
</protein>
<reference evidence="3" key="2">
    <citation type="submission" date="2022-10" db="EMBL/GenBank/DDBJ databases">
        <authorList>
            <consortium name="ENA_rothamsted_submissions"/>
            <consortium name="culmorum"/>
            <person name="King R."/>
        </authorList>
    </citation>
    <scope>NUCLEOTIDE SEQUENCE</scope>
</reference>
<dbReference type="InterPro" id="IPR016187">
    <property type="entry name" value="CTDL_fold"/>
</dbReference>
<dbReference type="SUPFAM" id="SSF56436">
    <property type="entry name" value="C-type lectin-like"/>
    <property type="match status" value="1"/>
</dbReference>
<keyword evidence="4" id="KW-1185">Reference proteome</keyword>
<dbReference type="EMBL" id="OU895880">
    <property type="protein sequence ID" value="CAG9811059.1"/>
    <property type="molecule type" value="Genomic_DNA"/>
</dbReference>
<evidence type="ECO:0000259" key="2">
    <source>
        <dbReference type="PROSITE" id="PS50041"/>
    </source>
</evidence>
<feature type="domain" description="C-type lectin" evidence="2">
    <location>
        <begin position="42"/>
        <end position="164"/>
    </location>
</feature>
<evidence type="ECO:0000256" key="1">
    <source>
        <dbReference type="SAM" id="SignalP"/>
    </source>
</evidence>
<dbReference type="InterPro" id="IPR001304">
    <property type="entry name" value="C-type_lectin-like"/>
</dbReference>
<dbReference type="Proteomes" id="UP001153620">
    <property type="component" value="Chromosome 4"/>
</dbReference>
<dbReference type="InterPro" id="IPR016186">
    <property type="entry name" value="C-type_lectin-like/link_sf"/>
</dbReference>
<sequence length="170" mass="19370">MNFLQIIIFLVALKSTFCGSPEAYLTFCRKYFDIFDSNLRYFESSCFVDITVNWDTAKRICEANNMILMPNINVAVQDSILRTSSQIYGTDRPKTIWINGNKAVTGNWTIYTGTNSQRYQWSGRLAWANSTAQNLGNCMTVTNSNGQFKISSSDCQSEYSFICSFNRTII</sequence>
<gene>
    <name evidence="3" type="ORF">CHIRRI_LOCUS13868</name>
</gene>
<dbReference type="PROSITE" id="PS50041">
    <property type="entry name" value="C_TYPE_LECTIN_2"/>
    <property type="match status" value="1"/>
</dbReference>
<feature type="chain" id="PRO_5040269399" description="C-type lectin domain-containing protein" evidence="1">
    <location>
        <begin position="19"/>
        <end position="170"/>
    </location>
</feature>
<proteinExistence type="predicted"/>
<accession>A0A9N9S6H8</accession>
<name>A0A9N9S6H8_9DIPT</name>
<evidence type="ECO:0000313" key="4">
    <source>
        <dbReference type="Proteomes" id="UP001153620"/>
    </source>
</evidence>
<evidence type="ECO:0000313" key="3">
    <source>
        <dbReference type="EMBL" id="CAG9811059.1"/>
    </source>
</evidence>
<dbReference type="Gene3D" id="3.10.100.10">
    <property type="entry name" value="Mannose-Binding Protein A, subunit A"/>
    <property type="match status" value="1"/>
</dbReference>
<organism evidence="3 4">
    <name type="scientific">Chironomus riparius</name>
    <dbReference type="NCBI Taxonomy" id="315576"/>
    <lineage>
        <taxon>Eukaryota</taxon>
        <taxon>Metazoa</taxon>
        <taxon>Ecdysozoa</taxon>
        <taxon>Arthropoda</taxon>
        <taxon>Hexapoda</taxon>
        <taxon>Insecta</taxon>
        <taxon>Pterygota</taxon>
        <taxon>Neoptera</taxon>
        <taxon>Endopterygota</taxon>
        <taxon>Diptera</taxon>
        <taxon>Nematocera</taxon>
        <taxon>Chironomoidea</taxon>
        <taxon>Chironomidae</taxon>
        <taxon>Chironominae</taxon>
        <taxon>Chironomus</taxon>
    </lineage>
</organism>